<dbReference type="AlphaFoldDB" id="A0A183G157"/>
<reference evidence="4" key="2">
    <citation type="submission" date="2019-09" db="UniProtKB">
        <authorList>
            <consortium name="WormBaseParasite"/>
        </authorList>
    </citation>
    <scope>IDENTIFICATION</scope>
</reference>
<sequence>MEGLVGLDEKSEPGTCPKSEEETEEAADAVAELHRPVSPVGSDSTKGTRPPSQEDLGRPEELFPPIVVDVEPSHHAPASEPIAIRPASARSSLRGSLETPPLKAERLRLSPSPRDRHLSLDRLVKSRDSSQNPPIRCPGDARISPRLSPSPLHFPEAVTTPPKRPIDEPIHTESNPFKQTRSELSSRRSDDSMLSLPISATSATTAPIVAAESVDDLEAEVSILNGNIRDDGSGFPGQANQAFNPAGVGEMLPDVFGNC</sequence>
<dbReference type="Proteomes" id="UP000050761">
    <property type="component" value="Unassembled WGS sequence"/>
</dbReference>
<protein>
    <submittedName>
        <fullName evidence="2 4">Uncharacterized protein</fullName>
    </submittedName>
</protein>
<name>A0A183G157_HELPZ</name>
<gene>
    <name evidence="2" type="ORF">HPBE_LOCUS14896</name>
</gene>
<feature type="compositionally biased region" description="Basic and acidic residues" evidence="1">
    <location>
        <begin position="103"/>
        <end position="128"/>
    </location>
</feature>
<accession>A0A3P8ACF4</accession>
<organism evidence="3 4">
    <name type="scientific">Heligmosomoides polygyrus</name>
    <name type="common">Parasitic roundworm</name>
    <dbReference type="NCBI Taxonomy" id="6339"/>
    <lineage>
        <taxon>Eukaryota</taxon>
        <taxon>Metazoa</taxon>
        <taxon>Ecdysozoa</taxon>
        <taxon>Nematoda</taxon>
        <taxon>Chromadorea</taxon>
        <taxon>Rhabditida</taxon>
        <taxon>Rhabditina</taxon>
        <taxon>Rhabditomorpha</taxon>
        <taxon>Strongyloidea</taxon>
        <taxon>Heligmosomidae</taxon>
        <taxon>Heligmosomoides</taxon>
    </lineage>
</organism>
<feature type="compositionally biased region" description="Basic and acidic residues" evidence="1">
    <location>
        <begin position="180"/>
        <end position="191"/>
    </location>
</feature>
<evidence type="ECO:0000313" key="2">
    <source>
        <dbReference type="EMBL" id="VDP01150.1"/>
    </source>
</evidence>
<feature type="region of interest" description="Disordered" evidence="1">
    <location>
        <begin position="1"/>
        <end position="193"/>
    </location>
</feature>
<evidence type="ECO:0000256" key="1">
    <source>
        <dbReference type="SAM" id="MobiDB-lite"/>
    </source>
</evidence>
<proteinExistence type="predicted"/>
<dbReference type="WBParaSite" id="HPBE_0001489501-mRNA-1">
    <property type="protein sequence ID" value="HPBE_0001489501-mRNA-1"/>
    <property type="gene ID" value="HPBE_0001489501"/>
</dbReference>
<feature type="compositionally biased region" description="Polar residues" evidence="1">
    <location>
        <begin position="41"/>
        <end position="51"/>
    </location>
</feature>
<keyword evidence="3" id="KW-1185">Reference proteome</keyword>
<evidence type="ECO:0000313" key="3">
    <source>
        <dbReference type="Proteomes" id="UP000050761"/>
    </source>
</evidence>
<evidence type="ECO:0000313" key="4">
    <source>
        <dbReference type="WBParaSite" id="HPBE_0001489501-mRNA-1"/>
    </source>
</evidence>
<accession>A0A183G157</accession>
<dbReference type="EMBL" id="UZAH01028593">
    <property type="protein sequence ID" value="VDP01150.1"/>
    <property type="molecule type" value="Genomic_DNA"/>
</dbReference>
<reference evidence="2 3" key="1">
    <citation type="submission" date="2018-11" db="EMBL/GenBank/DDBJ databases">
        <authorList>
            <consortium name="Pathogen Informatics"/>
        </authorList>
    </citation>
    <scope>NUCLEOTIDE SEQUENCE [LARGE SCALE GENOMIC DNA]</scope>
</reference>